<evidence type="ECO:0000313" key="1">
    <source>
        <dbReference type="EMBL" id="CUS02229.2"/>
    </source>
</evidence>
<dbReference type="InterPro" id="IPR005651">
    <property type="entry name" value="Trm112-like"/>
</dbReference>
<dbReference type="RefSeq" id="WP_095041871.1">
    <property type="nucleotide sequence ID" value="NZ_LN890655.1"/>
</dbReference>
<dbReference type="OrthoDB" id="9812205at2"/>
<organism evidence="1 2">
    <name type="scientific">Candidatus Promineifilum breve</name>
    <dbReference type="NCBI Taxonomy" id="1806508"/>
    <lineage>
        <taxon>Bacteria</taxon>
        <taxon>Bacillati</taxon>
        <taxon>Chloroflexota</taxon>
        <taxon>Ardenticatenia</taxon>
        <taxon>Candidatus Promineifilales</taxon>
        <taxon>Candidatus Promineifilaceae</taxon>
        <taxon>Candidatus Promineifilum</taxon>
    </lineage>
</organism>
<proteinExistence type="predicted"/>
<keyword evidence="2" id="KW-1185">Reference proteome</keyword>
<dbReference type="EMBL" id="LN890655">
    <property type="protein sequence ID" value="CUS02229.2"/>
    <property type="molecule type" value="Genomic_DNA"/>
</dbReference>
<protein>
    <submittedName>
        <fullName evidence="1">Uncharacterized protein</fullName>
    </submittedName>
</protein>
<dbReference type="KEGG" id="pbf:CFX0092_A0348"/>
<evidence type="ECO:0000313" key="2">
    <source>
        <dbReference type="Proteomes" id="UP000215027"/>
    </source>
</evidence>
<dbReference type="Pfam" id="PF03966">
    <property type="entry name" value="Trm112p"/>
    <property type="match status" value="1"/>
</dbReference>
<dbReference type="Gene3D" id="2.20.25.10">
    <property type="match status" value="1"/>
</dbReference>
<dbReference type="SUPFAM" id="SSF158997">
    <property type="entry name" value="Trm112p-like"/>
    <property type="match status" value="1"/>
</dbReference>
<gene>
    <name evidence="1" type="ORF">CFX0092_A0348</name>
</gene>
<sequence>MTESNVATPINPLLLEILRCPVAVRAANAGADPGRLRLVGDQWLVCDESGMKYPIRNGIPIMLIEEGEKWRDTAESDLPLPPPAA</sequence>
<reference evidence="1" key="1">
    <citation type="submission" date="2016-01" db="EMBL/GenBank/DDBJ databases">
        <authorList>
            <person name="Mcilroy J.S."/>
            <person name="Karst M S."/>
            <person name="Albertsen M."/>
        </authorList>
    </citation>
    <scope>NUCLEOTIDE SEQUENCE</scope>
    <source>
        <strain evidence="1">Cfx-K</strain>
    </source>
</reference>
<name>A0A160SZR4_9CHLR</name>
<accession>A0A160SZR4</accession>
<dbReference type="AlphaFoldDB" id="A0A160SZR4"/>
<dbReference type="Proteomes" id="UP000215027">
    <property type="component" value="Chromosome I"/>
</dbReference>